<feature type="signal peptide" evidence="2">
    <location>
        <begin position="1"/>
        <end position="20"/>
    </location>
</feature>
<feature type="region of interest" description="Disordered" evidence="1">
    <location>
        <begin position="29"/>
        <end position="51"/>
    </location>
</feature>
<protein>
    <submittedName>
        <fullName evidence="3">Uncharacterized protein</fullName>
    </submittedName>
</protein>
<evidence type="ECO:0000256" key="2">
    <source>
        <dbReference type="SAM" id="SignalP"/>
    </source>
</evidence>
<reference evidence="3" key="1">
    <citation type="submission" date="2014-12" db="EMBL/GenBank/DDBJ databases">
        <title>Insight into the proteome of Arion vulgaris.</title>
        <authorList>
            <person name="Aradska J."/>
            <person name="Bulat T."/>
            <person name="Smidak R."/>
            <person name="Sarate P."/>
            <person name="Gangsoo J."/>
            <person name="Sialana F."/>
            <person name="Bilban M."/>
            <person name="Lubec G."/>
        </authorList>
    </citation>
    <scope>NUCLEOTIDE SEQUENCE</scope>
    <source>
        <tissue evidence="3">Skin</tissue>
    </source>
</reference>
<keyword evidence="2" id="KW-0732">Signal</keyword>
<sequence>MLFVYYEYLILLCLKGFLTCQIGKHIPGDQNRARAHGDPSQEENNDDGLDI</sequence>
<evidence type="ECO:0000256" key="1">
    <source>
        <dbReference type="SAM" id="MobiDB-lite"/>
    </source>
</evidence>
<gene>
    <name evidence="3" type="primary">ORF47938</name>
</gene>
<evidence type="ECO:0000313" key="3">
    <source>
        <dbReference type="EMBL" id="CEK63326.1"/>
    </source>
</evidence>
<feature type="chain" id="PRO_5002126748" evidence="2">
    <location>
        <begin position="21"/>
        <end position="51"/>
    </location>
</feature>
<dbReference type="AlphaFoldDB" id="A0A0B6Z600"/>
<proteinExistence type="predicted"/>
<feature type="compositionally biased region" description="Acidic residues" evidence="1">
    <location>
        <begin position="40"/>
        <end position="51"/>
    </location>
</feature>
<name>A0A0B6Z600_9EUPU</name>
<accession>A0A0B6Z600</accession>
<organism evidence="3">
    <name type="scientific">Arion vulgaris</name>
    <dbReference type="NCBI Taxonomy" id="1028688"/>
    <lineage>
        <taxon>Eukaryota</taxon>
        <taxon>Metazoa</taxon>
        <taxon>Spiralia</taxon>
        <taxon>Lophotrochozoa</taxon>
        <taxon>Mollusca</taxon>
        <taxon>Gastropoda</taxon>
        <taxon>Heterobranchia</taxon>
        <taxon>Euthyneura</taxon>
        <taxon>Panpulmonata</taxon>
        <taxon>Eupulmonata</taxon>
        <taxon>Stylommatophora</taxon>
        <taxon>Helicina</taxon>
        <taxon>Arionoidea</taxon>
        <taxon>Arionidae</taxon>
        <taxon>Arion</taxon>
    </lineage>
</organism>
<dbReference type="EMBL" id="HACG01016461">
    <property type="protein sequence ID" value="CEK63326.1"/>
    <property type="molecule type" value="Transcribed_RNA"/>
</dbReference>